<name>A0A0K8RJR6_IXORI</name>
<reference evidence="2" key="1">
    <citation type="submission" date="2012-12" db="EMBL/GenBank/DDBJ databases">
        <title>Identification and characterization of a phenylalanine ammonia-lyase gene family in Isatis indigotica Fort.</title>
        <authorList>
            <person name="Liu Q."/>
            <person name="Chen J."/>
            <person name="Zhou X."/>
            <person name="Di P."/>
            <person name="Xiao Y."/>
            <person name="Xuan H."/>
            <person name="Zhang L."/>
            <person name="Chen W."/>
        </authorList>
    </citation>
    <scope>NUCLEOTIDE SEQUENCE</scope>
    <source>
        <tissue evidence="2">Salivary gland</tissue>
    </source>
</reference>
<feature type="region of interest" description="Disordered" evidence="1">
    <location>
        <begin position="1"/>
        <end position="25"/>
    </location>
</feature>
<proteinExistence type="evidence at transcript level"/>
<organism evidence="2">
    <name type="scientific">Ixodes ricinus</name>
    <name type="common">Common tick</name>
    <name type="synonym">Acarus ricinus</name>
    <dbReference type="NCBI Taxonomy" id="34613"/>
    <lineage>
        <taxon>Eukaryota</taxon>
        <taxon>Metazoa</taxon>
        <taxon>Ecdysozoa</taxon>
        <taxon>Arthropoda</taxon>
        <taxon>Chelicerata</taxon>
        <taxon>Arachnida</taxon>
        <taxon>Acari</taxon>
        <taxon>Parasitiformes</taxon>
        <taxon>Ixodida</taxon>
        <taxon>Ixodoidea</taxon>
        <taxon>Ixodidae</taxon>
        <taxon>Ixodinae</taxon>
        <taxon>Ixodes</taxon>
    </lineage>
</organism>
<feature type="compositionally biased region" description="Polar residues" evidence="1">
    <location>
        <begin position="1"/>
        <end position="10"/>
    </location>
</feature>
<sequence length="93" mass="11033">MRQFSNKCRTTSRETSPDITMRNSTIATPTKNKFMPWLRLIKKRLKKNTAAIFFFLKFRNQQYTNKTILKRPTFSSARKYHTLPSALRKDNSS</sequence>
<dbReference type="AlphaFoldDB" id="A0A0K8RJR6"/>
<dbReference type="EMBL" id="GADI01002463">
    <property type="protein sequence ID" value="JAA71345.1"/>
    <property type="molecule type" value="mRNA"/>
</dbReference>
<accession>A0A0K8RJR6</accession>
<evidence type="ECO:0000313" key="2">
    <source>
        <dbReference type="EMBL" id="JAA71345.1"/>
    </source>
</evidence>
<evidence type="ECO:0000256" key="1">
    <source>
        <dbReference type="SAM" id="MobiDB-lite"/>
    </source>
</evidence>
<protein>
    <submittedName>
        <fullName evidence="2">Uncharacterized protein</fullName>
    </submittedName>
</protein>